<dbReference type="SUPFAM" id="SSF55298">
    <property type="entry name" value="YjgF-like"/>
    <property type="match status" value="1"/>
</dbReference>
<dbReference type="InterPro" id="IPR035959">
    <property type="entry name" value="RutC-like_sf"/>
</dbReference>
<sequence>MDLSPYDRLTSLGLQLPLVSPPKGTYVPAVRAGQIVYISGQIPMKDGKVVATGRIGEGISVDQGRALARQCALAALAAIDVVAGLTNVTRIATVTGYVASADGVTEQASVVDGASELLVAVLGEAGRHARSVVGVARLPLNAPMEIEMIAEVQT</sequence>
<dbReference type="Gene3D" id="3.30.1330.40">
    <property type="entry name" value="RutC-like"/>
    <property type="match status" value="1"/>
</dbReference>
<organism evidence="2 3">
    <name type="scientific">Actinomadura graeca</name>
    <dbReference type="NCBI Taxonomy" id="2750812"/>
    <lineage>
        <taxon>Bacteria</taxon>
        <taxon>Bacillati</taxon>
        <taxon>Actinomycetota</taxon>
        <taxon>Actinomycetes</taxon>
        <taxon>Streptosporangiales</taxon>
        <taxon>Thermomonosporaceae</taxon>
        <taxon>Actinomadura</taxon>
    </lineage>
</organism>
<keyword evidence="3" id="KW-1185">Reference proteome</keyword>
<accession>A0ABX8QYW1</accession>
<dbReference type="CDD" id="cd02199">
    <property type="entry name" value="YjgF_YER057c_UK114_like_1"/>
    <property type="match status" value="1"/>
</dbReference>
<feature type="domain" description="Endoribonuclease L-PSP/chorismate mutase-like" evidence="1">
    <location>
        <begin position="8"/>
        <end position="151"/>
    </location>
</feature>
<proteinExistence type="predicted"/>
<gene>
    <name evidence="2" type="ORF">AGRA3207_005014</name>
</gene>
<evidence type="ECO:0000313" key="2">
    <source>
        <dbReference type="EMBL" id="QXJ23808.1"/>
    </source>
</evidence>
<dbReference type="Proteomes" id="UP001049518">
    <property type="component" value="Chromosome"/>
</dbReference>
<dbReference type="Pfam" id="PF14588">
    <property type="entry name" value="YjgF_endoribonc"/>
    <property type="match status" value="1"/>
</dbReference>
<dbReference type="InterPro" id="IPR013813">
    <property type="entry name" value="Endoribo_LPSP/chorism_mut-like"/>
</dbReference>
<dbReference type="EMBL" id="CP059572">
    <property type="protein sequence ID" value="QXJ23808.1"/>
    <property type="molecule type" value="Genomic_DNA"/>
</dbReference>
<evidence type="ECO:0000313" key="3">
    <source>
        <dbReference type="Proteomes" id="UP001049518"/>
    </source>
</evidence>
<evidence type="ECO:0000259" key="1">
    <source>
        <dbReference type="Pfam" id="PF14588"/>
    </source>
</evidence>
<dbReference type="PANTHER" id="PTHR43760:SF1">
    <property type="entry name" value="ENDORIBONUCLEASE L-PSP_CHORISMATE MUTASE-LIKE DOMAIN-CONTAINING PROTEIN"/>
    <property type="match status" value="1"/>
</dbReference>
<name>A0ABX8QYW1_9ACTN</name>
<protein>
    <submittedName>
        <fullName evidence="2">RidA family protein</fullName>
    </submittedName>
</protein>
<dbReference type="RefSeq" id="WP_231329481.1">
    <property type="nucleotide sequence ID" value="NZ_CP059572.1"/>
</dbReference>
<dbReference type="PANTHER" id="PTHR43760">
    <property type="entry name" value="ENDORIBONUCLEASE-RELATED"/>
    <property type="match status" value="1"/>
</dbReference>
<reference evidence="2" key="1">
    <citation type="submission" date="2020-07" db="EMBL/GenBank/DDBJ databases">
        <authorList>
            <person name="Tarantini F.S."/>
            <person name="Hong K.W."/>
            <person name="Chan K.G."/>
        </authorList>
    </citation>
    <scope>NUCLEOTIDE SEQUENCE</scope>
    <source>
        <strain evidence="2">32-07</strain>
    </source>
</reference>